<name>A0A2P2QIK0_RHIMU</name>
<dbReference type="AlphaFoldDB" id="A0A2P2QIK0"/>
<dbReference type="EMBL" id="GGEC01086250">
    <property type="protein sequence ID" value="MBX66734.1"/>
    <property type="molecule type" value="Transcribed_RNA"/>
</dbReference>
<organism evidence="1">
    <name type="scientific">Rhizophora mucronata</name>
    <name type="common">Asiatic mangrove</name>
    <dbReference type="NCBI Taxonomy" id="61149"/>
    <lineage>
        <taxon>Eukaryota</taxon>
        <taxon>Viridiplantae</taxon>
        <taxon>Streptophyta</taxon>
        <taxon>Embryophyta</taxon>
        <taxon>Tracheophyta</taxon>
        <taxon>Spermatophyta</taxon>
        <taxon>Magnoliopsida</taxon>
        <taxon>eudicotyledons</taxon>
        <taxon>Gunneridae</taxon>
        <taxon>Pentapetalae</taxon>
        <taxon>rosids</taxon>
        <taxon>fabids</taxon>
        <taxon>Malpighiales</taxon>
        <taxon>Rhizophoraceae</taxon>
        <taxon>Rhizophora</taxon>
    </lineage>
</organism>
<protein>
    <submittedName>
        <fullName evidence="1">Uncharacterized protein</fullName>
    </submittedName>
</protein>
<reference evidence="1" key="1">
    <citation type="submission" date="2018-02" db="EMBL/GenBank/DDBJ databases">
        <title>Rhizophora mucronata_Transcriptome.</title>
        <authorList>
            <person name="Meera S.P."/>
            <person name="Sreeshan A."/>
            <person name="Augustine A."/>
        </authorList>
    </citation>
    <scope>NUCLEOTIDE SEQUENCE</scope>
    <source>
        <tissue evidence="1">Leaf</tissue>
    </source>
</reference>
<sequence length="31" mass="3713">MEYTRQPDRNYFSIVNLHLMDATSSYLANYV</sequence>
<proteinExistence type="predicted"/>
<accession>A0A2P2QIK0</accession>
<evidence type="ECO:0000313" key="1">
    <source>
        <dbReference type="EMBL" id="MBX66734.1"/>
    </source>
</evidence>